<keyword evidence="6 7" id="KW-0472">Membrane</keyword>
<keyword evidence="3 7" id="KW-0812">Transmembrane</keyword>
<feature type="domain" description="Major facilitator superfamily (MFS) profile" evidence="9">
    <location>
        <begin position="10"/>
        <end position="430"/>
    </location>
</feature>
<feature type="transmembrane region" description="Helical" evidence="7">
    <location>
        <begin position="116"/>
        <end position="138"/>
    </location>
</feature>
<dbReference type="Gene3D" id="1.20.1250.20">
    <property type="entry name" value="MFS general substrate transporter like domains"/>
    <property type="match status" value="2"/>
</dbReference>
<feature type="transmembrane region" description="Helical" evidence="7">
    <location>
        <begin position="174"/>
        <end position="195"/>
    </location>
</feature>
<feature type="transmembrane region" description="Helical" evidence="7">
    <location>
        <begin position="406"/>
        <end position="425"/>
    </location>
</feature>
<evidence type="ECO:0000256" key="1">
    <source>
        <dbReference type="ARBA" id="ARBA00004141"/>
    </source>
</evidence>
<keyword evidence="5 7" id="KW-1133">Transmembrane helix</keyword>
<keyword evidence="4" id="KW-0769">Symport</keyword>
<feature type="signal peptide" evidence="8">
    <location>
        <begin position="1"/>
        <end position="16"/>
    </location>
</feature>
<dbReference type="PANTHER" id="PTHR11662:SF336">
    <property type="entry name" value="LP19554P"/>
    <property type="match status" value="1"/>
</dbReference>
<evidence type="ECO:0000256" key="2">
    <source>
        <dbReference type="ARBA" id="ARBA00022448"/>
    </source>
</evidence>
<evidence type="ECO:0000256" key="4">
    <source>
        <dbReference type="ARBA" id="ARBA00022847"/>
    </source>
</evidence>
<evidence type="ECO:0000313" key="11">
    <source>
        <dbReference type="Proteomes" id="UP001314205"/>
    </source>
</evidence>
<dbReference type="AlphaFoldDB" id="A0AAV1KW61"/>
<evidence type="ECO:0000256" key="7">
    <source>
        <dbReference type="SAM" id="Phobius"/>
    </source>
</evidence>
<feature type="transmembrane region" description="Helical" evidence="7">
    <location>
        <begin position="235"/>
        <end position="255"/>
    </location>
</feature>
<dbReference type="GO" id="GO:0015293">
    <property type="term" value="F:symporter activity"/>
    <property type="evidence" value="ECO:0007669"/>
    <property type="project" value="UniProtKB-KW"/>
</dbReference>
<dbReference type="GO" id="GO:0016020">
    <property type="term" value="C:membrane"/>
    <property type="evidence" value="ECO:0007669"/>
    <property type="project" value="UniProtKB-SubCell"/>
</dbReference>
<dbReference type="PANTHER" id="PTHR11662">
    <property type="entry name" value="SOLUTE CARRIER FAMILY 17"/>
    <property type="match status" value="1"/>
</dbReference>
<feature type="transmembrane region" description="Helical" evidence="7">
    <location>
        <begin position="267"/>
        <end position="291"/>
    </location>
</feature>
<dbReference type="PROSITE" id="PS50850">
    <property type="entry name" value="MFS"/>
    <property type="match status" value="1"/>
</dbReference>
<proteinExistence type="predicted"/>
<gene>
    <name evidence="10" type="ORF">PARMNEM_LOCUS7815</name>
</gene>
<feature type="transmembrane region" description="Helical" evidence="7">
    <location>
        <begin position="55"/>
        <end position="73"/>
    </location>
</feature>
<feature type="transmembrane region" description="Helical" evidence="7">
    <location>
        <begin position="367"/>
        <end position="394"/>
    </location>
</feature>
<feature type="transmembrane region" description="Helical" evidence="7">
    <location>
        <begin position="145"/>
        <end position="168"/>
    </location>
</feature>
<dbReference type="FunFam" id="1.20.1250.20:FF:000157">
    <property type="entry name" value="Inorganic phosphate cotransporter"/>
    <property type="match status" value="1"/>
</dbReference>
<organism evidence="10 11">
    <name type="scientific">Parnassius mnemosyne</name>
    <name type="common">clouded apollo</name>
    <dbReference type="NCBI Taxonomy" id="213953"/>
    <lineage>
        <taxon>Eukaryota</taxon>
        <taxon>Metazoa</taxon>
        <taxon>Ecdysozoa</taxon>
        <taxon>Arthropoda</taxon>
        <taxon>Hexapoda</taxon>
        <taxon>Insecta</taxon>
        <taxon>Pterygota</taxon>
        <taxon>Neoptera</taxon>
        <taxon>Endopterygota</taxon>
        <taxon>Lepidoptera</taxon>
        <taxon>Glossata</taxon>
        <taxon>Ditrysia</taxon>
        <taxon>Papilionoidea</taxon>
        <taxon>Papilionidae</taxon>
        <taxon>Parnassiinae</taxon>
        <taxon>Parnassini</taxon>
        <taxon>Parnassius</taxon>
        <taxon>Driopa</taxon>
    </lineage>
</organism>
<dbReference type="InterPro" id="IPR011701">
    <property type="entry name" value="MFS"/>
</dbReference>
<dbReference type="GO" id="GO:0006820">
    <property type="term" value="P:monoatomic anion transport"/>
    <property type="evidence" value="ECO:0007669"/>
    <property type="project" value="TreeGrafter"/>
</dbReference>
<reference evidence="10 11" key="1">
    <citation type="submission" date="2023-11" db="EMBL/GenBank/DDBJ databases">
        <authorList>
            <person name="Hedman E."/>
            <person name="Englund M."/>
            <person name="Stromberg M."/>
            <person name="Nyberg Akerstrom W."/>
            <person name="Nylinder S."/>
            <person name="Jareborg N."/>
            <person name="Kallberg Y."/>
            <person name="Kronander E."/>
        </authorList>
    </citation>
    <scope>NUCLEOTIDE SEQUENCE [LARGE SCALE GENOMIC DNA]</scope>
</reference>
<evidence type="ECO:0000256" key="8">
    <source>
        <dbReference type="SAM" id="SignalP"/>
    </source>
</evidence>
<comment type="caution">
    <text evidence="10">The sequence shown here is derived from an EMBL/GenBank/DDBJ whole genome shotgun (WGS) entry which is preliminary data.</text>
</comment>
<evidence type="ECO:0000256" key="6">
    <source>
        <dbReference type="ARBA" id="ARBA00023136"/>
    </source>
</evidence>
<feature type="transmembrane region" description="Helical" evidence="7">
    <location>
        <begin position="336"/>
        <end position="355"/>
    </location>
</feature>
<comment type="subcellular location">
    <subcellularLocation>
        <location evidence="1">Membrane</location>
        <topology evidence="1">Multi-pass membrane protein</topology>
    </subcellularLocation>
</comment>
<dbReference type="InterPro" id="IPR020846">
    <property type="entry name" value="MFS_dom"/>
</dbReference>
<keyword evidence="8" id="KW-0732">Signal</keyword>
<dbReference type="SUPFAM" id="SSF103473">
    <property type="entry name" value="MFS general substrate transporter"/>
    <property type="match status" value="1"/>
</dbReference>
<feature type="transmembrane region" description="Helical" evidence="7">
    <location>
        <begin position="85"/>
        <end position="104"/>
    </location>
</feature>
<dbReference type="Proteomes" id="UP001314205">
    <property type="component" value="Unassembled WGS sequence"/>
</dbReference>
<dbReference type="Pfam" id="PF07690">
    <property type="entry name" value="MFS_1"/>
    <property type="match status" value="1"/>
</dbReference>
<dbReference type="EMBL" id="CAVLGL010000081">
    <property type="protein sequence ID" value="CAK1586923.1"/>
    <property type="molecule type" value="Genomic_DNA"/>
</dbReference>
<sequence>MHWRWVIAVMIFSSNCVNYMMRVNLSVNLVAMVPITNYTESVSQVVLDWTPYQRAYILGGYFWGYLAGNLFGGPLATQLWGSRRVIFCTTLFSAILTLLSPAAAKHSFGTMLALRILLGFSGGFLFPASYSLIANWAVPTERGKFVGALIGGSIGTFITWSLCGLLIESFGWEWGFYAFGIFALLWTIIWWFLVYDCPEVHPLISASEKEYICDGIKITKKGNVSPPIRQMLTSVPVLSLCVMSFGTGWGVYFIITAAPNYLANALGFRITATGVLSGVIYLLRSICNFLFGYLGDIALKRKLLSLRVLRKVASIFSHVIPGLLLVILAIPAFSSTVYLTIIITAMAINGFVTLSSGANGYDLTNNFIAQLGGLVTSLITFAGIISPIITAYFTKYNEVHVEAWQPVFYISSSVLVASGLQFIIFGSTEIQPWNEIKETVRERERERGRESEREQL</sequence>
<accession>A0AAV1KW61</accession>
<feature type="chain" id="PRO_5043314883" description="Major facilitator superfamily (MFS) profile domain-containing protein" evidence="8">
    <location>
        <begin position="17"/>
        <end position="456"/>
    </location>
</feature>
<keyword evidence="11" id="KW-1185">Reference proteome</keyword>
<dbReference type="FunFam" id="1.20.1250.20:FF:000003">
    <property type="entry name" value="Solute carrier family 17 member 3"/>
    <property type="match status" value="1"/>
</dbReference>
<dbReference type="InterPro" id="IPR036259">
    <property type="entry name" value="MFS_trans_sf"/>
</dbReference>
<evidence type="ECO:0000259" key="9">
    <source>
        <dbReference type="PROSITE" id="PS50850"/>
    </source>
</evidence>
<evidence type="ECO:0000313" key="10">
    <source>
        <dbReference type="EMBL" id="CAK1586923.1"/>
    </source>
</evidence>
<name>A0AAV1KW61_9NEOP</name>
<keyword evidence="2" id="KW-0813">Transport</keyword>
<evidence type="ECO:0000256" key="3">
    <source>
        <dbReference type="ARBA" id="ARBA00022692"/>
    </source>
</evidence>
<feature type="transmembrane region" description="Helical" evidence="7">
    <location>
        <begin position="312"/>
        <end position="330"/>
    </location>
</feature>
<dbReference type="InterPro" id="IPR050382">
    <property type="entry name" value="MFS_Na/Anion_cotransporter"/>
</dbReference>
<protein>
    <recommendedName>
        <fullName evidence="9">Major facilitator superfamily (MFS) profile domain-containing protein</fullName>
    </recommendedName>
</protein>
<evidence type="ECO:0000256" key="5">
    <source>
        <dbReference type="ARBA" id="ARBA00022989"/>
    </source>
</evidence>